<dbReference type="PANTHER" id="PTHR42700">
    <property type="entry name" value="SULFATE ADENYLYLTRANSFERASE"/>
    <property type="match status" value="1"/>
</dbReference>
<evidence type="ECO:0000256" key="2">
    <source>
        <dbReference type="ARBA" id="ARBA00012121"/>
    </source>
</evidence>
<dbReference type="GO" id="GO:0005737">
    <property type="term" value="C:cytoplasm"/>
    <property type="evidence" value="ECO:0007669"/>
    <property type="project" value="TreeGrafter"/>
</dbReference>
<organism evidence="7 8">
    <name type="scientific">Chitinophaga japonensis</name>
    <name type="common">Flexibacter japonensis</name>
    <dbReference type="NCBI Taxonomy" id="104662"/>
    <lineage>
        <taxon>Bacteria</taxon>
        <taxon>Pseudomonadati</taxon>
        <taxon>Bacteroidota</taxon>
        <taxon>Chitinophagia</taxon>
        <taxon>Chitinophagales</taxon>
        <taxon>Chitinophagaceae</taxon>
        <taxon>Chitinophaga</taxon>
    </lineage>
</organism>
<reference evidence="7 8" key="1">
    <citation type="journal article" date="2013" name="Stand. Genomic Sci.">
        <title>Genomic Encyclopedia of Type Strains, Phase I: The one thousand microbial genomes (KMG-I) project.</title>
        <authorList>
            <person name="Kyrpides N.C."/>
            <person name="Woyke T."/>
            <person name="Eisen J.A."/>
            <person name="Garrity G."/>
            <person name="Lilburn T.G."/>
            <person name="Beck B.J."/>
            <person name="Whitman W.B."/>
            <person name="Hugenholtz P."/>
            <person name="Klenk H.P."/>
        </authorList>
    </citation>
    <scope>NUCLEOTIDE SEQUENCE [LARGE SCALE GENOMIC DNA]</scope>
    <source>
        <strain evidence="7 8">DSM 13484</strain>
    </source>
</reference>
<dbReference type="InterPro" id="IPR059117">
    <property type="entry name" value="APS_kinase_dom"/>
</dbReference>
<dbReference type="OrthoDB" id="9816424at2"/>
<proteinExistence type="predicted"/>
<dbReference type="RefSeq" id="WP_145714583.1">
    <property type="nucleotide sequence ID" value="NZ_BAAAFY010000001.1"/>
</dbReference>
<protein>
    <recommendedName>
        <fullName evidence="2">adenylyl-sulfate kinase</fullName>
        <ecNumber evidence="2">2.7.1.25</ecNumber>
    </recommendedName>
</protein>
<dbReference type="EMBL" id="VLLG01000003">
    <property type="protein sequence ID" value="TWI88773.1"/>
    <property type="molecule type" value="Genomic_DNA"/>
</dbReference>
<dbReference type="GO" id="GO:0004020">
    <property type="term" value="F:adenylylsulfate kinase activity"/>
    <property type="evidence" value="ECO:0007669"/>
    <property type="project" value="InterPro"/>
</dbReference>
<evidence type="ECO:0000256" key="4">
    <source>
        <dbReference type="ARBA" id="ARBA00022741"/>
    </source>
</evidence>
<keyword evidence="3" id="KW-0808">Transferase</keyword>
<keyword evidence="7" id="KW-0418">Kinase</keyword>
<dbReference type="Gene3D" id="3.40.50.300">
    <property type="entry name" value="P-loop containing nucleotide triphosphate hydrolases"/>
    <property type="match status" value="2"/>
</dbReference>
<dbReference type="InterPro" id="IPR002891">
    <property type="entry name" value="APS"/>
</dbReference>
<accession>A0A562T5Z1</accession>
<dbReference type="PANTHER" id="PTHR42700:SF1">
    <property type="entry name" value="SULFATE ADENYLYLTRANSFERASE"/>
    <property type="match status" value="1"/>
</dbReference>
<comment type="caution">
    <text evidence="7">The sequence shown here is derived from an EMBL/GenBank/DDBJ whole genome shotgun (WGS) entry which is preliminary data.</text>
</comment>
<evidence type="ECO:0000256" key="3">
    <source>
        <dbReference type="ARBA" id="ARBA00022679"/>
    </source>
</evidence>
<dbReference type="Proteomes" id="UP000316778">
    <property type="component" value="Unassembled WGS sequence"/>
</dbReference>
<evidence type="ECO:0000259" key="6">
    <source>
        <dbReference type="Pfam" id="PF01583"/>
    </source>
</evidence>
<dbReference type="GO" id="GO:0010134">
    <property type="term" value="P:sulfate assimilation via adenylyl sulfate reduction"/>
    <property type="evidence" value="ECO:0007669"/>
    <property type="project" value="TreeGrafter"/>
</dbReference>
<keyword evidence="4" id="KW-0547">Nucleotide-binding</keyword>
<keyword evidence="8" id="KW-1185">Reference proteome</keyword>
<comment type="catalytic activity">
    <reaction evidence="1">
        <text>adenosine 5'-phosphosulfate + ATP = 3'-phosphoadenylyl sulfate + ADP + H(+)</text>
        <dbReference type="Rhea" id="RHEA:24152"/>
        <dbReference type="ChEBI" id="CHEBI:15378"/>
        <dbReference type="ChEBI" id="CHEBI:30616"/>
        <dbReference type="ChEBI" id="CHEBI:58243"/>
        <dbReference type="ChEBI" id="CHEBI:58339"/>
        <dbReference type="ChEBI" id="CHEBI:456216"/>
        <dbReference type="EC" id="2.7.1.25"/>
    </reaction>
</comment>
<dbReference type="NCBIfam" id="TIGR00455">
    <property type="entry name" value="apsK"/>
    <property type="match status" value="1"/>
</dbReference>
<name>A0A562T5Z1_CHIJA</name>
<evidence type="ECO:0000256" key="1">
    <source>
        <dbReference type="ARBA" id="ARBA00001823"/>
    </source>
</evidence>
<keyword evidence="5" id="KW-0067">ATP-binding</keyword>
<dbReference type="Pfam" id="PF01583">
    <property type="entry name" value="APS_kinase"/>
    <property type="match status" value="1"/>
</dbReference>
<evidence type="ECO:0000256" key="5">
    <source>
        <dbReference type="ARBA" id="ARBA00022840"/>
    </source>
</evidence>
<dbReference type="GO" id="GO:0005524">
    <property type="term" value="F:ATP binding"/>
    <property type="evidence" value="ECO:0007669"/>
    <property type="project" value="InterPro"/>
</dbReference>
<dbReference type="GO" id="GO:0004781">
    <property type="term" value="F:sulfate adenylyltransferase (ATP) activity"/>
    <property type="evidence" value="ECO:0007669"/>
    <property type="project" value="TreeGrafter"/>
</dbReference>
<dbReference type="SUPFAM" id="SSF52540">
    <property type="entry name" value="P-loop containing nucleoside triphosphate hydrolases"/>
    <property type="match status" value="2"/>
</dbReference>
<feature type="domain" description="APS kinase" evidence="6">
    <location>
        <begin position="2"/>
        <end position="151"/>
    </location>
</feature>
<dbReference type="InterPro" id="IPR050512">
    <property type="entry name" value="Sulf_AdTrans/APS_kinase"/>
</dbReference>
<dbReference type="InterPro" id="IPR027417">
    <property type="entry name" value="P-loop_NTPase"/>
</dbReference>
<dbReference type="EC" id="2.7.1.25" evidence="2"/>
<gene>
    <name evidence="7" type="ORF">LX66_2859</name>
</gene>
<dbReference type="CDD" id="cd02027">
    <property type="entry name" value="APSK"/>
    <property type="match status" value="1"/>
</dbReference>
<dbReference type="GO" id="GO:0019379">
    <property type="term" value="P:sulfate assimilation, phosphoadenylyl sulfate reduction by phosphoadenylyl-sulfate reductase (thioredoxin)"/>
    <property type="evidence" value="ECO:0007669"/>
    <property type="project" value="TreeGrafter"/>
</dbReference>
<evidence type="ECO:0000313" key="7">
    <source>
        <dbReference type="EMBL" id="TWI88773.1"/>
    </source>
</evidence>
<evidence type="ECO:0000313" key="8">
    <source>
        <dbReference type="Proteomes" id="UP000316778"/>
    </source>
</evidence>
<dbReference type="AlphaFoldDB" id="A0A562T5Z1"/>
<sequence>MIIQLCGLSGAGKTTIARSVKSKAATHGIPVEIIDGDDYRQVLCRDLGFSREDRCENIRRLGFVAGQLSKHGVVCIISAINPYDDVRKELADKYKRVCTVYVDCPLDVLQQRDTKGLYKRAGLPDGHPDKIYNLTGVNDPFEPPAHPELHLHTHTATVDDAAEEVVALIRRSMPLPEKKIMVITGMHRSGTSMLAQWLHKCGLHVGHEIIGPGTGNEDGHFEDRAFFDMHRAILAALQLPQDGMIGHPLPALTAAQVAEIKALLNDRQVQQRQWGWKEPRTCLFLPVYRQLLPENALYLVIWRDFHTVVSSLIRRLYLIDLSTALDKKGLSAFIWRKTGRRRHRKQLYKTYSEHFLKVWINYNRIILEHLQQLAPERFLVISHARLADYHEQVFEHLAQWGFCLKPYAFGEVFKKERLSPVRDIEPYILDRALLAEAHRLQEQLSALDQLSTSSQALR</sequence>